<name>A0A2Z4PM01_9GAMM</name>
<dbReference type="Proteomes" id="UP000249898">
    <property type="component" value="Chromosome"/>
</dbReference>
<gene>
    <name evidence="1" type="ORF">A8139_00345</name>
</gene>
<evidence type="ECO:0000313" key="1">
    <source>
        <dbReference type="EMBL" id="AWX98607.1"/>
    </source>
</evidence>
<evidence type="ECO:0008006" key="3">
    <source>
        <dbReference type="Google" id="ProtNLM"/>
    </source>
</evidence>
<organism evidence="1 2">
    <name type="scientific">Marinomonas primoryensis</name>
    <dbReference type="NCBI Taxonomy" id="178399"/>
    <lineage>
        <taxon>Bacteria</taxon>
        <taxon>Pseudomonadati</taxon>
        <taxon>Pseudomonadota</taxon>
        <taxon>Gammaproteobacteria</taxon>
        <taxon>Oceanospirillales</taxon>
        <taxon>Oceanospirillaceae</taxon>
        <taxon>Marinomonas</taxon>
    </lineage>
</organism>
<accession>A0A2Z4PM01</accession>
<proteinExistence type="predicted"/>
<dbReference type="AlphaFoldDB" id="A0A2Z4PM01"/>
<dbReference type="RefSeq" id="WP_112134740.1">
    <property type="nucleotide sequence ID" value="NZ_CP016181.1"/>
</dbReference>
<dbReference type="EMBL" id="CP016181">
    <property type="protein sequence ID" value="AWX98607.1"/>
    <property type="molecule type" value="Genomic_DNA"/>
</dbReference>
<reference evidence="1 2" key="1">
    <citation type="submission" date="2016-06" db="EMBL/GenBank/DDBJ databases">
        <title>The sequenced genome of the ice-adhering bacterium Marinomonas primoryensis, from Antarctica.</title>
        <authorList>
            <person name="Graham L."/>
            <person name="Vance T.D.R."/>
            <person name="Davies P.L."/>
        </authorList>
    </citation>
    <scope>NUCLEOTIDE SEQUENCE [LARGE SCALE GENOMIC DNA]</scope>
    <source>
        <strain evidence="1 2">AceL</strain>
    </source>
</reference>
<dbReference type="OrthoDB" id="6485518at2"/>
<evidence type="ECO:0000313" key="2">
    <source>
        <dbReference type="Proteomes" id="UP000249898"/>
    </source>
</evidence>
<sequence>MTSKVTLEADKKDNQIPHDTWLTQQVNAAFGRMENGLSVFVPNEEANAQMADFKAEIRAKSKLL</sequence>
<protein>
    <recommendedName>
        <fullName evidence="3">Damage-inducible protein J</fullName>
    </recommendedName>
</protein>